<dbReference type="InterPro" id="IPR036388">
    <property type="entry name" value="WH-like_DNA-bd_sf"/>
</dbReference>
<feature type="domain" description="Methylated-DNA-[protein]-cysteine S-methyltransferase DNA binding" evidence="10">
    <location>
        <begin position="95"/>
        <end position="178"/>
    </location>
</feature>
<dbReference type="InterPro" id="IPR001497">
    <property type="entry name" value="MethylDNA_cys_MeTrfase_AS"/>
</dbReference>
<keyword evidence="5 9" id="KW-0808">Transferase</keyword>
<dbReference type="InterPro" id="IPR014048">
    <property type="entry name" value="MethylDNA_cys_MeTrfase_DNA-bd"/>
</dbReference>
<feature type="domain" description="Methylguanine DNA methyltransferase ribonuclease-like" evidence="11">
    <location>
        <begin position="15"/>
        <end position="90"/>
    </location>
</feature>
<gene>
    <name evidence="12" type="ORF">AWM76_07370</name>
</gene>
<comment type="catalytic activity">
    <reaction evidence="1 9">
        <text>a 4-O-methyl-thymidine in DNA + L-cysteinyl-[protein] = a thymidine in DNA + S-methyl-L-cysteinyl-[protein]</text>
        <dbReference type="Rhea" id="RHEA:53428"/>
        <dbReference type="Rhea" id="RHEA-COMP:10131"/>
        <dbReference type="Rhea" id="RHEA-COMP:10132"/>
        <dbReference type="Rhea" id="RHEA-COMP:13555"/>
        <dbReference type="Rhea" id="RHEA-COMP:13556"/>
        <dbReference type="ChEBI" id="CHEBI:29950"/>
        <dbReference type="ChEBI" id="CHEBI:82612"/>
        <dbReference type="ChEBI" id="CHEBI:137386"/>
        <dbReference type="ChEBI" id="CHEBI:137387"/>
        <dbReference type="EC" id="2.1.1.63"/>
    </reaction>
</comment>
<evidence type="ECO:0000256" key="7">
    <source>
        <dbReference type="ARBA" id="ARBA00023204"/>
    </source>
</evidence>
<dbReference type="EMBL" id="CP014164">
    <property type="protein sequence ID" value="AMC01382.1"/>
    <property type="molecule type" value="Genomic_DNA"/>
</dbReference>
<dbReference type="FunFam" id="1.10.10.10:FF:000214">
    <property type="entry name" value="Methylated-DNA--protein-cysteine methyltransferase"/>
    <property type="match status" value="1"/>
</dbReference>
<dbReference type="Proteomes" id="UP000066986">
    <property type="component" value="Chromosome"/>
</dbReference>
<comment type="miscellaneous">
    <text evidence="9">This enzyme catalyzes only one turnover and therefore is not strictly catalytic. According to one definition, an enzyme is a biocatalyst that acts repeatedly and over many reaction cycles.</text>
</comment>
<protein>
    <recommendedName>
        <fullName evidence="9">Methylated-DNA--protein-cysteine methyltransferase</fullName>
        <ecNumber evidence="9">2.1.1.63</ecNumber>
    </recommendedName>
    <alternativeName>
        <fullName evidence="9">6-O-methylguanine-DNA methyltransferase</fullName>
        <shortName evidence="9">MGMT</shortName>
    </alternativeName>
    <alternativeName>
        <fullName evidence="9">O-6-methylguanine-DNA-alkyltransferase</fullName>
    </alternativeName>
</protein>
<dbReference type="PANTHER" id="PTHR10815">
    <property type="entry name" value="METHYLATED-DNA--PROTEIN-CYSTEINE METHYLTRANSFERASE"/>
    <property type="match status" value="1"/>
</dbReference>
<keyword evidence="6 9" id="KW-0227">DNA damage</keyword>
<dbReference type="InterPro" id="IPR023546">
    <property type="entry name" value="MGMT"/>
</dbReference>
<evidence type="ECO:0000256" key="1">
    <source>
        <dbReference type="ARBA" id="ARBA00001286"/>
    </source>
</evidence>
<sequence>MMTTRYIEKREVKDMLKSIFQSKLGDITILANDHGLIGVWFEDQAHFGAGFDLGQVAVDHQHPIIQQTKAWLTAYFNGENPQPSKLPLNLQGTAYQQEVWSELQKVPYGQTITYQELAENVATRQSKGRGSARAVGGAVGRNPISIIVPCHRVVGTNGDLTGYAGGIDRKIALLKLEGYLTDDK</sequence>
<dbReference type="AlphaFoldDB" id="A0AAU8U4D8"/>
<evidence type="ECO:0000256" key="5">
    <source>
        <dbReference type="ARBA" id="ARBA00022679"/>
    </source>
</evidence>
<comment type="function">
    <text evidence="9">Involved in the cellular defense against the biological effects of O6-methylguanine (O6-MeG) and O4-methylthymine (O4-MeT) in DNA. Repairs the methylated nucleobase in DNA by stoichiometrically transferring the methyl group to a cysteine residue in the enzyme. This is a suicide reaction: the enzyme is irreversibly inactivated.</text>
</comment>
<dbReference type="Gene3D" id="3.30.160.70">
    <property type="entry name" value="Methylated DNA-protein cysteine methyltransferase domain"/>
    <property type="match status" value="1"/>
</dbReference>
<evidence type="ECO:0000256" key="8">
    <source>
        <dbReference type="ARBA" id="ARBA00049348"/>
    </source>
</evidence>
<comment type="catalytic activity">
    <reaction evidence="8 9">
        <text>a 6-O-methyl-2'-deoxyguanosine in DNA + L-cysteinyl-[protein] = S-methyl-L-cysteinyl-[protein] + a 2'-deoxyguanosine in DNA</text>
        <dbReference type="Rhea" id="RHEA:24000"/>
        <dbReference type="Rhea" id="RHEA-COMP:10131"/>
        <dbReference type="Rhea" id="RHEA-COMP:10132"/>
        <dbReference type="Rhea" id="RHEA-COMP:11367"/>
        <dbReference type="Rhea" id="RHEA-COMP:11368"/>
        <dbReference type="ChEBI" id="CHEBI:29950"/>
        <dbReference type="ChEBI" id="CHEBI:82612"/>
        <dbReference type="ChEBI" id="CHEBI:85445"/>
        <dbReference type="ChEBI" id="CHEBI:85448"/>
        <dbReference type="EC" id="2.1.1.63"/>
    </reaction>
</comment>
<dbReference type="SUPFAM" id="SSF53155">
    <property type="entry name" value="Methylated DNA-protein cysteine methyltransferase domain"/>
    <property type="match status" value="1"/>
</dbReference>
<reference evidence="12 13" key="1">
    <citation type="journal article" date="2016" name="Genome Announc.">
        <title>Complete Genome Sequences of Aerococcus christensenii CCUG 28831T, Aerococcus sanguinicola CCUG 43001T, Aerococcus urinae CCUG 36881T, Aerococcus urinaeequi CCUG 28094T, Aerococcus urinaehominis CCUG 42038 BT, and Aerococcus viridans CCUG 4311T.</title>
        <authorList>
            <person name="Carkaci D."/>
            <person name="Dargis R."/>
            <person name="Nielsen X.C."/>
            <person name="Skovgaard O."/>
            <person name="Fuursted K."/>
            <person name="Christensen J.J."/>
        </authorList>
    </citation>
    <scope>NUCLEOTIDE SEQUENCE [LARGE SCALE GENOMIC DNA]</scope>
    <source>
        <strain evidence="12 13">CCUG4311</strain>
    </source>
</reference>
<evidence type="ECO:0000256" key="2">
    <source>
        <dbReference type="ARBA" id="ARBA00008711"/>
    </source>
</evidence>
<evidence type="ECO:0000313" key="13">
    <source>
        <dbReference type="Proteomes" id="UP000066986"/>
    </source>
</evidence>
<dbReference type="EC" id="2.1.1.63" evidence="9"/>
<name>A0AAU8U4D8_9LACT</name>
<comment type="subcellular location">
    <subcellularLocation>
        <location evidence="9">Cytoplasm</location>
    </subcellularLocation>
</comment>
<evidence type="ECO:0000313" key="12">
    <source>
        <dbReference type="EMBL" id="AMC01382.1"/>
    </source>
</evidence>
<dbReference type="GO" id="GO:0006307">
    <property type="term" value="P:DNA alkylation repair"/>
    <property type="evidence" value="ECO:0007669"/>
    <property type="project" value="UniProtKB-UniRule"/>
</dbReference>
<evidence type="ECO:0000256" key="6">
    <source>
        <dbReference type="ARBA" id="ARBA00022763"/>
    </source>
</evidence>
<dbReference type="GO" id="GO:0032259">
    <property type="term" value="P:methylation"/>
    <property type="evidence" value="ECO:0007669"/>
    <property type="project" value="UniProtKB-KW"/>
</dbReference>
<dbReference type="HAMAP" id="MF_00772">
    <property type="entry name" value="OGT"/>
    <property type="match status" value="1"/>
</dbReference>
<organism evidence="12 13">
    <name type="scientific">Aerococcus viridans</name>
    <dbReference type="NCBI Taxonomy" id="1377"/>
    <lineage>
        <taxon>Bacteria</taxon>
        <taxon>Bacillati</taxon>
        <taxon>Bacillota</taxon>
        <taxon>Bacilli</taxon>
        <taxon>Lactobacillales</taxon>
        <taxon>Aerococcaceae</taxon>
        <taxon>Aerococcus</taxon>
    </lineage>
</organism>
<evidence type="ECO:0000256" key="3">
    <source>
        <dbReference type="ARBA" id="ARBA00022490"/>
    </source>
</evidence>
<dbReference type="PANTHER" id="PTHR10815:SF5">
    <property type="entry name" value="METHYLATED-DNA--PROTEIN-CYSTEINE METHYLTRANSFERASE"/>
    <property type="match status" value="1"/>
</dbReference>
<feature type="active site" description="Nucleophile; methyl group acceptor" evidence="9">
    <location>
        <position position="150"/>
    </location>
</feature>
<accession>A0AAU8U4D8</accession>
<evidence type="ECO:0000259" key="11">
    <source>
        <dbReference type="Pfam" id="PF02870"/>
    </source>
</evidence>
<reference evidence="13" key="2">
    <citation type="submission" date="2016-01" db="EMBL/GenBank/DDBJ databases">
        <title>Six Aerococcus type strain genome sequencing and assembly using PacBio and Illumina Hiseq.</title>
        <authorList>
            <person name="Carkaci D."/>
            <person name="Dargis R."/>
            <person name="Nielsen X.C."/>
            <person name="Skovgaard O."/>
            <person name="Fuursted K."/>
            <person name="Christensen J.J."/>
        </authorList>
    </citation>
    <scope>NUCLEOTIDE SEQUENCE [LARGE SCALE GENOMIC DNA]</scope>
    <source>
        <strain evidence="13">CCUG4311</strain>
    </source>
</reference>
<dbReference type="InterPro" id="IPR036631">
    <property type="entry name" value="MGMT_N_sf"/>
</dbReference>
<dbReference type="SUPFAM" id="SSF46767">
    <property type="entry name" value="Methylated DNA-protein cysteine methyltransferase, C-terminal domain"/>
    <property type="match status" value="1"/>
</dbReference>
<evidence type="ECO:0000256" key="4">
    <source>
        <dbReference type="ARBA" id="ARBA00022603"/>
    </source>
</evidence>
<comment type="similarity">
    <text evidence="2 9">Belongs to the MGMT family.</text>
</comment>
<dbReference type="KEGG" id="avs:AWM76_07370"/>
<dbReference type="NCBIfam" id="TIGR00589">
    <property type="entry name" value="ogt"/>
    <property type="match status" value="1"/>
</dbReference>
<dbReference type="PROSITE" id="PS00374">
    <property type="entry name" value="MGMT"/>
    <property type="match status" value="1"/>
</dbReference>
<proteinExistence type="inferred from homology"/>
<evidence type="ECO:0000256" key="9">
    <source>
        <dbReference type="HAMAP-Rule" id="MF_00772"/>
    </source>
</evidence>
<dbReference type="Gene3D" id="1.10.10.10">
    <property type="entry name" value="Winged helix-like DNA-binding domain superfamily/Winged helix DNA-binding domain"/>
    <property type="match status" value="1"/>
</dbReference>
<dbReference type="CDD" id="cd06445">
    <property type="entry name" value="ATase"/>
    <property type="match status" value="1"/>
</dbReference>
<keyword evidence="4 9" id="KW-0489">Methyltransferase</keyword>
<keyword evidence="7 9" id="KW-0234">DNA repair</keyword>
<dbReference type="InterPro" id="IPR036217">
    <property type="entry name" value="MethylDNA_cys_MeTrfase_DNAb"/>
</dbReference>
<dbReference type="InterPro" id="IPR008332">
    <property type="entry name" value="MethylG_MeTrfase_N"/>
</dbReference>
<dbReference type="Pfam" id="PF02870">
    <property type="entry name" value="Methyltransf_1N"/>
    <property type="match status" value="1"/>
</dbReference>
<keyword evidence="3 9" id="KW-0963">Cytoplasm</keyword>
<dbReference type="GO" id="GO:0003908">
    <property type="term" value="F:methylated-DNA-[protein]-cysteine S-methyltransferase activity"/>
    <property type="evidence" value="ECO:0007669"/>
    <property type="project" value="UniProtKB-UniRule"/>
</dbReference>
<dbReference type="Pfam" id="PF01035">
    <property type="entry name" value="DNA_binding_1"/>
    <property type="match status" value="1"/>
</dbReference>
<evidence type="ECO:0000259" key="10">
    <source>
        <dbReference type="Pfam" id="PF01035"/>
    </source>
</evidence>
<dbReference type="GO" id="GO:0005737">
    <property type="term" value="C:cytoplasm"/>
    <property type="evidence" value="ECO:0007669"/>
    <property type="project" value="UniProtKB-SubCell"/>
</dbReference>